<sequence>MAKRLNQQYNRSWMGDTTITTYCNGHSQDQNYLIPIGFLVIQVIQPVPKVEEPKCTSSVIGSKRCRFQRFAKSSRTHANDVNRFLRLHTLINKKMSTLYSVSYLPYFPVYRAQHYIRRATQIFKQMYFVYICRRDKIFGKNPRLIDLKSTPDKRSSIIFPLYSVMGLVKNQILILKRSSNLSDGVMDDEDLDVICLKNQLFRQLEINDLEWSLSPL</sequence>
<accession>A0A0C2II21</accession>
<proteinExistence type="predicted"/>
<comment type="caution">
    <text evidence="1">The sequence shown here is derived from an EMBL/GenBank/DDBJ whole genome shotgun (WGS) entry which is preliminary data.</text>
</comment>
<dbReference type="EMBL" id="JWZT01004047">
    <property type="protein sequence ID" value="KII64994.1"/>
    <property type="molecule type" value="Genomic_DNA"/>
</dbReference>
<keyword evidence="2" id="KW-1185">Reference proteome</keyword>
<reference evidence="1 2" key="1">
    <citation type="journal article" date="2014" name="Genome Biol. Evol.">
        <title>The genome of the myxosporean Thelohanellus kitauei shows adaptations to nutrient acquisition within its fish host.</title>
        <authorList>
            <person name="Yang Y."/>
            <person name="Xiong J."/>
            <person name="Zhou Z."/>
            <person name="Huo F."/>
            <person name="Miao W."/>
            <person name="Ran C."/>
            <person name="Liu Y."/>
            <person name="Zhang J."/>
            <person name="Feng J."/>
            <person name="Wang M."/>
            <person name="Wang M."/>
            <person name="Wang L."/>
            <person name="Yao B."/>
        </authorList>
    </citation>
    <scope>NUCLEOTIDE SEQUENCE [LARGE SCALE GENOMIC DNA]</scope>
    <source>
        <strain evidence="1">Wuqing</strain>
    </source>
</reference>
<protein>
    <submittedName>
        <fullName evidence="1">Uncharacterized protein</fullName>
    </submittedName>
</protein>
<evidence type="ECO:0000313" key="1">
    <source>
        <dbReference type="EMBL" id="KII64994.1"/>
    </source>
</evidence>
<organism evidence="1 2">
    <name type="scientific">Thelohanellus kitauei</name>
    <name type="common">Myxosporean</name>
    <dbReference type="NCBI Taxonomy" id="669202"/>
    <lineage>
        <taxon>Eukaryota</taxon>
        <taxon>Metazoa</taxon>
        <taxon>Cnidaria</taxon>
        <taxon>Myxozoa</taxon>
        <taxon>Myxosporea</taxon>
        <taxon>Bivalvulida</taxon>
        <taxon>Platysporina</taxon>
        <taxon>Myxobolidae</taxon>
        <taxon>Thelohanellus</taxon>
    </lineage>
</organism>
<dbReference type="AlphaFoldDB" id="A0A0C2II21"/>
<dbReference type="Proteomes" id="UP000031668">
    <property type="component" value="Unassembled WGS sequence"/>
</dbReference>
<evidence type="ECO:0000313" key="2">
    <source>
        <dbReference type="Proteomes" id="UP000031668"/>
    </source>
</evidence>
<name>A0A0C2II21_THEKT</name>
<gene>
    <name evidence="1" type="ORF">RF11_05971</name>
</gene>